<dbReference type="AlphaFoldDB" id="A0A151MHV6"/>
<dbReference type="Pfam" id="PF26019">
    <property type="entry name" value="HTH_TIMELESS"/>
    <property type="match status" value="2"/>
</dbReference>
<evidence type="ECO:0000256" key="1">
    <source>
        <dbReference type="ARBA" id="ARBA00008174"/>
    </source>
</evidence>
<name>A0A151MHV6_ALLMI</name>
<dbReference type="GO" id="GO:0031298">
    <property type="term" value="C:replication fork protection complex"/>
    <property type="evidence" value="ECO:0007669"/>
    <property type="project" value="TreeGrafter"/>
</dbReference>
<comment type="similarity">
    <text evidence="1">Belongs to the timeless family.</text>
</comment>
<sequence>MTEGYGTHEPRGARHGPIWSEEEEEQLRKLYLEVKEKEDDDVIGHILSHLPGPARTRKQVVKQLVQLGLAHSARDFPPPRKGTNIVLWTEEQELELQRLFEEFQGTDDILGNILRHLTAKRSRARVVDKLLSLGLVSERKELYKKRRRKPGPVWEAPELAQSLWQDGLAGPLLWLKTCLHRTATDRQQARLAQPVPLVPLSEENEDAMEEPRFQRLLCALGLRPPASEQESFWRIPAALSPPQLRQAAASIAQGDTRGLEAAEEEEEAVGGMEQRAQAMDALQLAQSKRLAPGAASSSLEQSPRSDSEREDPGPSQPRPKRRRWLDSEEEDDPDSPAAEPAWGDPREQELAPGRRKRLHIEDED</sequence>
<dbReference type="EMBL" id="AKHW03006143">
    <property type="protein sequence ID" value="KYO24084.1"/>
    <property type="molecule type" value="Genomic_DNA"/>
</dbReference>
<evidence type="ECO:0000256" key="2">
    <source>
        <dbReference type="SAM" id="MobiDB-lite"/>
    </source>
</evidence>
<organism evidence="4 5">
    <name type="scientific">Alligator mississippiensis</name>
    <name type="common">American alligator</name>
    <dbReference type="NCBI Taxonomy" id="8496"/>
    <lineage>
        <taxon>Eukaryota</taxon>
        <taxon>Metazoa</taxon>
        <taxon>Chordata</taxon>
        <taxon>Craniata</taxon>
        <taxon>Vertebrata</taxon>
        <taxon>Euteleostomi</taxon>
        <taxon>Archelosauria</taxon>
        <taxon>Archosauria</taxon>
        <taxon>Crocodylia</taxon>
        <taxon>Alligatoridae</taxon>
        <taxon>Alligatorinae</taxon>
        <taxon>Alligator</taxon>
    </lineage>
</organism>
<feature type="domain" description="Timeless C-terminal" evidence="3">
    <location>
        <begin position="160"/>
        <end position="245"/>
    </location>
</feature>
<accession>A0A151MHV6</accession>
<dbReference type="Pfam" id="PF05029">
    <property type="entry name" value="TIMELESS_C"/>
    <property type="match status" value="1"/>
</dbReference>
<evidence type="ECO:0000313" key="4">
    <source>
        <dbReference type="EMBL" id="KYO24084.1"/>
    </source>
</evidence>
<dbReference type="GO" id="GO:0006281">
    <property type="term" value="P:DNA repair"/>
    <property type="evidence" value="ECO:0007669"/>
    <property type="project" value="TreeGrafter"/>
</dbReference>
<protein>
    <submittedName>
        <fullName evidence="4">Timeless-like protein</fullName>
    </submittedName>
</protein>
<evidence type="ECO:0000259" key="3">
    <source>
        <dbReference type="Pfam" id="PF05029"/>
    </source>
</evidence>
<dbReference type="PANTHER" id="PTHR22940">
    <property type="entry name" value="TIMEOUT/TIMELESS-2"/>
    <property type="match status" value="1"/>
</dbReference>
<feature type="region of interest" description="Disordered" evidence="2">
    <location>
        <begin position="1"/>
        <end position="20"/>
    </location>
</feature>
<dbReference type="GO" id="GO:0000076">
    <property type="term" value="P:DNA replication checkpoint signaling"/>
    <property type="evidence" value="ECO:0007669"/>
    <property type="project" value="TreeGrafter"/>
</dbReference>
<gene>
    <name evidence="4" type="ORF">Y1Q_0018245</name>
</gene>
<reference evidence="4 5" key="1">
    <citation type="journal article" date="2012" name="Genome Biol.">
        <title>Sequencing three crocodilian genomes to illuminate the evolution of archosaurs and amniotes.</title>
        <authorList>
            <person name="St John J.A."/>
            <person name="Braun E.L."/>
            <person name="Isberg S.R."/>
            <person name="Miles L.G."/>
            <person name="Chong A.Y."/>
            <person name="Gongora J."/>
            <person name="Dalzell P."/>
            <person name="Moran C."/>
            <person name="Bed'hom B."/>
            <person name="Abzhanov A."/>
            <person name="Burgess S.C."/>
            <person name="Cooksey A.M."/>
            <person name="Castoe T.A."/>
            <person name="Crawford N.G."/>
            <person name="Densmore L.D."/>
            <person name="Drew J.C."/>
            <person name="Edwards S.V."/>
            <person name="Faircloth B.C."/>
            <person name="Fujita M.K."/>
            <person name="Greenwold M.J."/>
            <person name="Hoffmann F.G."/>
            <person name="Howard J.M."/>
            <person name="Iguchi T."/>
            <person name="Janes D.E."/>
            <person name="Khan S.Y."/>
            <person name="Kohno S."/>
            <person name="de Koning A.J."/>
            <person name="Lance S.L."/>
            <person name="McCarthy F.M."/>
            <person name="McCormack J.E."/>
            <person name="Merchant M.E."/>
            <person name="Peterson D.G."/>
            <person name="Pollock D.D."/>
            <person name="Pourmand N."/>
            <person name="Raney B.J."/>
            <person name="Roessler K.A."/>
            <person name="Sanford J.R."/>
            <person name="Sawyer R.H."/>
            <person name="Schmidt C.J."/>
            <person name="Triplett E.W."/>
            <person name="Tuberville T.D."/>
            <person name="Venegas-Anaya M."/>
            <person name="Howard J.T."/>
            <person name="Jarvis E.D."/>
            <person name="Guillette L.J.Jr."/>
            <person name="Glenn T.C."/>
            <person name="Green R.E."/>
            <person name="Ray D.A."/>
        </authorList>
    </citation>
    <scope>NUCLEOTIDE SEQUENCE [LARGE SCALE GENOMIC DNA]</scope>
    <source>
        <strain evidence="4">KSC_2009_1</strain>
    </source>
</reference>
<feature type="region of interest" description="Disordered" evidence="2">
    <location>
        <begin position="246"/>
        <end position="364"/>
    </location>
</feature>
<evidence type="ECO:0000313" key="5">
    <source>
        <dbReference type="Proteomes" id="UP000050525"/>
    </source>
</evidence>
<feature type="compositionally biased region" description="Basic and acidic residues" evidence="2">
    <location>
        <begin position="303"/>
        <end position="312"/>
    </location>
</feature>
<dbReference type="Proteomes" id="UP000050525">
    <property type="component" value="Unassembled WGS sequence"/>
</dbReference>
<dbReference type="InterPro" id="IPR007725">
    <property type="entry name" value="TIMELESS_C"/>
</dbReference>
<keyword evidence="5" id="KW-1185">Reference proteome</keyword>
<feature type="compositionally biased region" description="Basic and acidic residues" evidence="2">
    <location>
        <begin position="1"/>
        <end position="12"/>
    </location>
</feature>
<dbReference type="InterPro" id="IPR044998">
    <property type="entry name" value="Timeless"/>
</dbReference>
<dbReference type="STRING" id="8496.A0A151MHV6"/>
<dbReference type="PANTHER" id="PTHR22940:SF4">
    <property type="entry name" value="PROTEIN TIMELESS HOMOLOG"/>
    <property type="match status" value="1"/>
</dbReference>
<dbReference type="GO" id="GO:0003677">
    <property type="term" value="F:DNA binding"/>
    <property type="evidence" value="ECO:0007669"/>
    <property type="project" value="TreeGrafter"/>
</dbReference>
<proteinExistence type="inferred from homology"/>
<dbReference type="GO" id="GO:0043111">
    <property type="term" value="P:replication fork arrest"/>
    <property type="evidence" value="ECO:0007669"/>
    <property type="project" value="TreeGrafter"/>
</dbReference>
<comment type="caution">
    <text evidence="4">The sequence shown here is derived from an EMBL/GenBank/DDBJ whole genome shotgun (WGS) entry which is preliminary data.</text>
</comment>